<protein>
    <submittedName>
        <fullName evidence="3">Uncharacterized protein</fullName>
    </submittedName>
</protein>
<evidence type="ECO:0000313" key="3">
    <source>
        <dbReference type="EMBL" id="KAK7196638.1"/>
    </source>
</evidence>
<comment type="caution">
    <text evidence="3">The sequence shown here is derived from an EMBL/GenBank/DDBJ whole genome shotgun (WGS) entry which is preliminary data.</text>
</comment>
<evidence type="ECO:0000256" key="1">
    <source>
        <dbReference type="SAM" id="Coils"/>
    </source>
</evidence>
<dbReference type="Gene3D" id="1.20.5.370">
    <property type="match status" value="1"/>
</dbReference>
<sequence>MSAADPEPAPPRWACMLPCSAPNDHLLVVCYSASAAAAVAPSAPHSGGDEQLYTTAGDDLLDLFLFSASGSSGCVATVAADAVPISSLTPAGMDDALYRRLLEDALLHRTAARGAGDRDGVVDVHVAPGPPQCVEVRLSMPAAHAGGSAAHFVLVRAELVAESAARETAVRRRASVGGADVPAMSLLLRLFAAQTTRLHASRRLHAESTLAVVQLQRQLETVSVTAVLHREEELLQNMVCVLNEKKRKLRELAEEVERLRRADVTRRQTAPSAVEAEGQRSAHRAPQKRSRSAATSSARVVKAEPEVLPALRADLPDSDEDTTLPPRSAQERPSRATSSTTADTTSDSAGTEARSRDASPPPSAAVDPPREIASTDWLDALFHR</sequence>
<keyword evidence="4" id="KW-1185">Reference proteome</keyword>
<feature type="compositionally biased region" description="Basic residues" evidence="2">
    <location>
        <begin position="281"/>
        <end position="291"/>
    </location>
</feature>
<name>A0AAW0EV36_9TRYP</name>
<dbReference type="Proteomes" id="UP001430356">
    <property type="component" value="Unassembled WGS sequence"/>
</dbReference>
<evidence type="ECO:0000313" key="4">
    <source>
        <dbReference type="Proteomes" id="UP001430356"/>
    </source>
</evidence>
<feature type="region of interest" description="Disordered" evidence="2">
    <location>
        <begin position="263"/>
        <end position="384"/>
    </location>
</feature>
<evidence type="ECO:0000256" key="2">
    <source>
        <dbReference type="SAM" id="MobiDB-lite"/>
    </source>
</evidence>
<accession>A0AAW0EV36</accession>
<reference evidence="3 4" key="1">
    <citation type="journal article" date="2021" name="MBio">
        <title>A New Model Trypanosomatid, Novymonas esmeraldas: Genomic Perception of Its 'Candidatus Pandoraea novymonadis' Endosymbiont.</title>
        <authorList>
            <person name="Zakharova A."/>
            <person name="Saura A."/>
            <person name="Butenko A."/>
            <person name="Podesvova L."/>
            <person name="Warmusova S."/>
            <person name="Kostygov A.Y."/>
            <person name="Nenarokova A."/>
            <person name="Lukes J."/>
            <person name="Opperdoes F.R."/>
            <person name="Yurchenko V."/>
        </authorList>
    </citation>
    <scope>NUCLEOTIDE SEQUENCE [LARGE SCALE GENOMIC DNA]</scope>
    <source>
        <strain evidence="3 4">E262AT.01</strain>
    </source>
</reference>
<gene>
    <name evidence="3" type="ORF">NESM_000602600</name>
</gene>
<keyword evidence="1" id="KW-0175">Coiled coil</keyword>
<dbReference type="SUPFAM" id="SSF58022">
    <property type="entry name" value="XRCC4, C-terminal oligomerization domain"/>
    <property type="match status" value="1"/>
</dbReference>
<organism evidence="3 4">
    <name type="scientific">Novymonas esmeraldas</name>
    <dbReference type="NCBI Taxonomy" id="1808958"/>
    <lineage>
        <taxon>Eukaryota</taxon>
        <taxon>Discoba</taxon>
        <taxon>Euglenozoa</taxon>
        <taxon>Kinetoplastea</taxon>
        <taxon>Metakinetoplastina</taxon>
        <taxon>Trypanosomatida</taxon>
        <taxon>Trypanosomatidae</taxon>
        <taxon>Novymonas</taxon>
    </lineage>
</organism>
<feature type="coiled-coil region" evidence="1">
    <location>
        <begin position="235"/>
        <end position="262"/>
    </location>
</feature>
<dbReference type="InterPro" id="IPR014751">
    <property type="entry name" value="XRCC4-like_C"/>
</dbReference>
<dbReference type="EMBL" id="JAECZO010000081">
    <property type="protein sequence ID" value="KAK7196638.1"/>
    <property type="molecule type" value="Genomic_DNA"/>
</dbReference>
<proteinExistence type="predicted"/>
<feature type="compositionally biased region" description="Low complexity" evidence="2">
    <location>
        <begin position="335"/>
        <end position="349"/>
    </location>
</feature>
<dbReference type="AlphaFoldDB" id="A0AAW0EV36"/>